<evidence type="ECO:0000256" key="3">
    <source>
        <dbReference type="SAM" id="MobiDB-lite"/>
    </source>
</evidence>
<dbReference type="PRINTS" id="PR00935">
    <property type="entry name" value="BAND41"/>
</dbReference>
<dbReference type="InterPro" id="IPR035963">
    <property type="entry name" value="FERM_2"/>
</dbReference>
<feature type="compositionally biased region" description="Polar residues" evidence="3">
    <location>
        <begin position="898"/>
        <end position="947"/>
    </location>
</feature>
<feature type="compositionally biased region" description="Polar residues" evidence="3">
    <location>
        <begin position="578"/>
        <end position="595"/>
    </location>
</feature>
<comment type="subcellular location">
    <subcellularLocation>
        <location evidence="1">Cytoplasm</location>
    </subcellularLocation>
</comment>
<dbReference type="GO" id="GO:0005856">
    <property type="term" value="C:cytoskeleton"/>
    <property type="evidence" value="ECO:0007669"/>
    <property type="project" value="TreeGrafter"/>
</dbReference>
<dbReference type="SUPFAM" id="SSF47031">
    <property type="entry name" value="Second domain of FERM"/>
    <property type="match status" value="1"/>
</dbReference>
<feature type="compositionally biased region" description="Polar residues" evidence="3">
    <location>
        <begin position="396"/>
        <end position="406"/>
    </location>
</feature>
<dbReference type="FunFam" id="2.30.29.30:FF:000002">
    <property type="entry name" value="Band 4.1-like protein 5 isoform 1"/>
    <property type="match status" value="1"/>
</dbReference>
<feature type="compositionally biased region" description="Basic and acidic residues" evidence="3">
    <location>
        <begin position="792"/>
        <end position="809"/>
    </location>
</feature>
<evidence type="ECO:0000256" key="2">
    <source>
        <dbReference type="ARBA" id="ARBA00022490"/>
    </source>
</evidence>
<dbReference type="GO" id="GO:0005737">
    <property type="term" value="C:cytoplasm"/>
    <property type="evidence" value="ECO:0007669"/>
    <property type="project" value="UniProtKB-SubCell"/>
</dbReference>
<dbReference type="PANTHER" id="PTHR23280:SF4">
    <property type="entry name" value="BAND 4.1-LIKE PROTEIN 4A"/>
    <property type="match status" value="1"/>
</dbReference>
<feature type="compositionally biased region" description="Polar residues" evidence="3">
    <location>
        <begin position="955"/>
        <end position="986"/>
    </location>
</feature>
<dbReference type="InterPro" id="IPR019748">
    <property type="entry name" value="FERM_central"/>
</dbReference>
<organism evidence="5 6">
    <name type="scientific">Elysia marginata</name>
    <dbReference type="NCBI Taxonomy" id="1093978"/>
    <lineage>
        <taxon>Eukaryota</taxon>
        <taxon>Metazoa</taxon>
        <taxon>Spiralia</taxon>
        <taxon>Lophotrochozoa</taxon>
        <taxon>Mollusca</taxon>
        <taxon>Gastropoda</taxon>
        <taxon>Heterobranchia</taxon>
        <taxon>Euthyneura</taxon>
        <taxon>Panpulmonata</taxon>
        <taxon>Sacoglossa</taxon>
        <taxon>Placobranchoidea</taxon>
        <taxon>Plakobranchidae</taxon>
        <taxon>Elysia</taxon>
    </lineage>
</organism>
<evidence type="ECO:0000313" key="6">
    <source>
        <dbReference type="Proteomes" id="UP000762676"/>
    </source>
</evidence>
<dbReference type="SMART" id="SM01196">
    <property type="entry name" value="FERM_C"/>
    <property type="match status" value="1"/>
</dbReference>
<dbReference type="Proteomes" id="UP000762676">
    <property type="component" value="Unassembled WGS sequence"/>
</dbReference>
<feature type="region of interest" description="Disordered" evidence="3">
    <location>
        <begin position="833"/>
        <end position="1049"/>
    </location>
</feature>
<dbReference type="InterPro" id="IPR019749">
    <property type="entry name" value="Band_41_domain"/>
</dbReference>
<dbReference type="GO" id="GO:0016020">
    <property type="term" value="C:membrane"/>
    <property type="evidence" value="ECO:0007669"/>
    <property type="project" value="UniProtKB-ARBA"/>
</dbReference>
<dbReference type="Pfam" id="PF09380">
    <property type="entry name" value="FERM_C"/>
    <property type="match status" value="1"/>
</dbReference>
<dbReference type="PANTHER" id="PTHR23280">
    <property type="entry name" value="4.1 G PROTEIN"/>
    <property type="match status" value="1"/>
</dbReference>
<keyword evidence="2" id="KW-0963">Cytoplasm</keyword>
<dbReference type="PROSITE" id="PS00660">
    <property type="entry name" value="FERM_1"/>
    <property type="match status" value="1"/>
</dbReference>
<dbReference type="AlphaFoldDB" id="A0AAV4EG95"/>
<proteinExistence type="predicted"/>
<name>A0AAV4EG95_9GAST</name>
<dbReference type="Gene3D" id="2.30.29.30">
    <property type="entry name" value="Pleckstrin-homology domain (PH domain)/Phosphotyrosine-binding domain (PTB)"/>
    <property type="match status" value="1"/>
</dbReference>
<reference evidence="5 6" key="1">
    <citation type="journal article" date="2021" name="Elife">
        <title>Chloroplast acquisition without the gene transfer in kleptoplastic sea slugs, Plakobranchus ocellatus.</title>
        <authorList>
            <person name="Maeda T."/>
            <person name="Takahashi S."/>
            <person name="Yoshida T."/>
            <person name="Shimamura S."/>
            <person name="Takaki Y."/>
            <person name="Nagai Y."/>
            <person name="Toyoda A."/>
            <person name="Suzuki Y."/>
            <person name="Arimoto A."/>
            <person name="Ishii H."/>
            <person name="Satoh N."/>
            <person name="Nishiyama T."/>
            <person name="Hasebe M."/>
            <person name="Maruyama T."/>
            <person name="Minagawa J."/>
            <person name="Obokata J."/>
            <person name="Shigenobu S."/>
        </authorList>
    </citation>
    <scope>NUCLEOTIDE SEQUENCE [LARGE SCALE GENOMIC DNA]</scope>
</reference>
<feature type="compositionally biased region" description="Polar residues" evidence="3">
    <location>
        <begin position="840"/>
        <end position="862"/>
    </location>
</feature>
<comment type="caution">
    <text evidence="5">The sequence shown here is derived from an EMBL/GenBank/DDBJ whole genome shotgun (WGS) entry which is preliminary data.</text>
</comment>
<evidence type="ECO:0000256" key="1">
    <source>
        <dbReference type="ARBA" id="ARBA00004496"/>
    </source>
</evidence>
<feature type="region of interest" description="Disordered" evidence="3">
    <location>
        <begin position="378"/>
        <end position="521"/>
    </location>
</feature>
<dbReference type="InterPro" id="IPR018980">
    <property type="entry name" value="FERM_PH-like_C"/>
</dbReference>
<feature type="compositionally biased region" description="Polar residues" evidence="3">
    <location>
        <begin position="744"/>
        <end position="753"/>
    </location>
</feature>
<dbReference type="SMART" id="SM00295">
    <property type="entry name" value="B41"/>
    <property type="match status" value="1"/>
</dbReference>
<feature type="compositionally biased region" description="Low complexity" evidence="3">
    <location>
        <begin position="726"/>
        <end position="743"/>
    </location>
</feature>
<feature type="region of interest" description="Disordered" evidence="3">
    <location>
        <begin position="682"/>
        <end position="821"/>
    </location>
</feature>
<feature type="compositionally biased region" description="Polar residues" evidence="3">
    <location>
        <begin position="709"/>
        <end position="722"/>
    </location>
</feature>
<gene>
    <name evidence="5" type="ORF">ElyMa_000062500</name>
</gene>
<feature type="region of interest" description="Disordered" evidence="3">
    <location>
        <begin position="567"/>
        <end position="660"/>
    </location>
</feature>
<feature type="region of interest" description="Disordered" evidence="3">
    <location>
        <begin position="335"/>
        <end position="364"/>
    </location>
</feature>
<dbReference type="InterPro" id="IPR011993">
    <property type="entry name" value="PH-like_dom_sf"/>
</dbReference>
<dbReference type="Pfam" id="PF00373">
    <property type="entry name" value="FERM_M"/>
    <property type="match status" value="1"/>
</dbReference>
<feature type="compositionally biased region" description="Polar residues" evidence="3">
    <location>
        <begin position="1026"/>
        <end position="1036"/>
    </location>
</feature>
<dbReference type="SUPFAM" id="SSF50729">
    <property type="entry name" value="PH domain-like"/>
    <property type="match status" value="1"/>
</dbReference>
<feature type="domain" description="FERM" evidence="4">
    <location>
        <begin position="1"/>
        <end position="279"/>
    </location>
</feature>
<dbReference type="Gene3D" id="1.20.80.10">
    <property type="match status" value="1"/>
</dbReference>
<dbReference type="FunFam" id="1.20.80.10:FF:000003">
    <property type="entry name" value="Tyrosine-protein phosphatase non-receptor type 4"/>
    <property type="match status" value="1"/>
</dbReference>
<dbReference type="EMBL" id="BMAT01000104">
    <property type="protein sequence ID" value="GFR59755.1"/>
    <property type="molecule type" value="Genomic_DNA"/>
</dbReference>
<dbReference type="InterPro" id="IPR019747">
    <property type="entry name" value="FERM_CS"/>
</dbReference>
<dbReference type="PROSITE" id="PS50057">
    <property type="entry name" value="FERM_3"/>
    <property type="match status" value="1"/>
</dbReference>
<dbReference type="GO" id="GO:0031032">
    <property type="term" value="P:actomyosin structure organization"/>
    <property type="evidence" value="ECO:0007669"/>
    <property type="project" value="TreeGrafter"/>
</dbReference>
<feature type="compositionally biased region" description="Basic and acidic residues" evidence="3">
    <location>
        <begin position="512"/>
        <end position="521"/>
    </location>
</feature>
<dbReference type="CDD" id="cd13186">
    <property type="entry name" value="FERM_C_NBL4_NBL5"/>
    <property type="match status" value="1"/>
</dbReference>
<dbReference type="CDD" id="cd14473">
    <property type="entry name" value="FERM_B-lobe"/>
    <property type="match status" value="1"/>
</dbReference>
<accession>A0AAV4EG95</accession>
<dbReference type="InterPro" id="IPR000299">
    <property type="entry name" value="FERM_domain"/>
</dbReference>
<dbReference type="InterPro" id="IPR014352">
    <property type="entry name" value="FERM/acyl-CoA-bd_prot_sf"/>
</dbReference>
<feature type="region of interest" description="Disordered" evidence="3">
    <location>
        <begin position="286"/>
        <end position="321"/>
    </location>
</feature>
<sequence length="1049" mass="118656">MSKGSRLSRLLPKFFRSDTKAKDGHSVSDLKGPYCSIVFLDDTNHQLPYKHWLDAHKSISSQLKGCTVPVKFYFGVKFYAADPCKLREEITRYLFFLQVKRDILQGRLPVSFDEAAELCGYALQSELGDFEPRVHTAGYVSEFCFVPNQTEELEARISGIHQRCVGATPIMAEHRFLEKVQWLEMYGVDLHPVQGESSVEYFLGLTPTGIVVYKHKSKVASYFWPRVTKSSQKGKMFMLKVKDKSNDDHLYAFELSTKAACKHLWKCSVEHHTFFSGRSERLAAMEGRWRPQPSVARAPSRRRSRRVNSDSRINDQAYQDQYFRNRQGMVTVMGQPEPVRAPRHRSLPELHGRQSPRSIKSAPWESNYDYGLYTSGHDSPSASAGRRDPRHASFVSGGSDSESGISQRKRYFPGRKGSDNESDGSASRRRRRERDSDSGSEVSFTMANKGRKKRNPNGPIEFKNFDSHLLYPFHDKENNQNGSIPSLHSAPAGELKQRRRRRRSKSPGNNKRPPEELKQHIEFDLIDTEGMTEEQLRDITYTKVETKANLFRVKYSPKFRQKIWASRRKSFGDADRNSAPSRTNLTRQESYNTDPAGNYPSRDNQDLYLGGQKGYSNSPNTAGMREDESQTGRGSDWSAPSPRSDRSAGRSSGFGGYSSVQSSKAYHNPVYLGHRDAVAATSKDSNDYHDSSKYGNNTFDYDKQHGHPSRNQSQYRDNYGQRQSHNDINSNNSSRDNNQNRFNYQGQYQNFGPSSPRHMRYDNDSRGRSNYQSPGRYNQPYVPSHQSPYDADVSRGDSRLDDSRVDQRLNHRTTPAMDNLRIESRGYGATLHRHSAGVPYNSSHAMNTSSSGPGNVSSQHQTKQMDQRSSHYSYMGSPDPKLNRNSYEDGNRLYGSSPPRNMSRSNYNQQLSAAVQSQKQSYGLSSSPGSHAYSNNRPFNYANSPGSQAPAFNGHSGQCSSGPQTGYNTNTNQARYTAGSMSAQQHSSRDSYGAYNRSPRPQSQPHHYGRSSGSHGRGPMYPDQTPLRSTSDNRPAQRTGFHSDLVTQL</sequence>
<keyword evidence="6" id="KW-1185">Reference proteome</keyword>
<evidence type="ECO:0000313" key="5">
    <source>
        <dbReference type="EMBL" id="GFR59755.1"/>
    </source>
</evidence>
<evidence type="ECO:0000259" key="4">
    <source>
        <dbReference type="PROSITE" id="PS50057"/>
    </source>
</evidence>
<protein>
    <submittedName>
        <fullName evidence="5">Band 4.1-like protein 4</fullName>
    </submittedName>
</protein>